<dbReference type="AlphaFoldDB" id="A0AAV6QN98"/>
<comment type="caution">
    <text evidence="1">The sequence shown here is derived from an EMBL/GenBank/DDBJ whole genome shotgun (WGS) entry which is preliminary data.</text>
</comment>
<evidence type="ECO:0000313" key="2">
    <source>
        <dbReference type="Proteomes" id="UP000693946"/>
    </source>
</evidence>
<reference evidence="1 2" key="1">
    <citation type="journal article" date="2021" name="Sci. Rep.">
        <title>Chromosome anchoring in Senegalese sole (Solea senegalensis) reveals sex-associated markers and genome rearrangements in flatfish.</title>
        <authorList>
            <person name="Guerrero-Cozar I."/>
            <person name="Gomez-Garrido J."/>
            <person name="Berbel C."/>
            <person name="Martinez-Blanch J.F."/>
            <person name="Alioto T."/>
            <person name="Claros M.G."/>
            <person name="Gagnaire P.A."/>
            <person name="Manchado M."/>
        </authorList>
    </citation>
    <scope>NUCLEOTIDE SEQUENCE [LARGE SCALE GENOMIC DNA]</scope>
    <source>
        <strain evidence="1">Sse05_10M</strain>
    </source>
</reference>
<dbReference type="Proteomes" id="UP000693946">
    <property type="component" value="Linkage Group LG4"/>
</dbReference>
<keyword evidence="2" id="KW-1185">Reference proteome</keyword>
<gene>
    <name evidence="1" type="ORF">JOB18_015401</name>
</gene>
<dbReference type="EMBL" id="JAGKHQ010000016">
    <property type="protein sequence ID" value="KAG7493734.1"/>
    <property type="molecule type" value="Genomic_DNA"/>
</dbReference>
<proteinExistence type="predicted"/>
<organism evidence="1 2">
    <name type="scientific">Solea senegalensis</name>
    <name type="common">Senegalese sole</name>
    <dbReference type="NCBI Taxonomy" id="28829"/>
    <lineage>
        <taxon>Eukaryota</taxon>
        <taxon>Metazoa</taxon>
        <taxon>Chordata</taxon>
        <taxon>Craniata</taxon>
        <taxon>Vertebrata</taxon>
        <taxon>Euteleostomi</taxon>
        <taxon>Actinopterygii</taxon>
        <taxon>Neopterygii</taxon>
        <taxon>Teleostei</taxon>
        <taxon>Neoteleostei</taxon>
        <taxon>Acanthomorphata</taxon>
        <taxon>Carangaria</taxon>
        <taxon>Pleuronectiformes</taxon>
        <taxon>Pleuronectoidei</taxon>
        <taxon>Soleidae</taxon>
        <taxon>Solea</taxon>
    </lineage>
</organism>
<name>A0AAV6QN98_SOLSE</name>
<accession>A0AAV6QN98</accession>
<sequence>MDVQKSWLDGRMENHIVMTLDLISALLAMRLMESASNDNNTTSTPAGGHAVPV</sequence>
<protein>
    <submittedName>
        <fullName evidence="1">Uncharacterized protein</fullName>
    </submittedName>
</protein>
<evidence type="ECO:0000313" key="1">
    <source>
        <dbReference type="EMBL" id="KAG7493734.1"/>
    </source>
</evidence>